<evidence type="ECO:0000256" key="5">
    <source>
        <dbReference type="ARBA" id="ARBA00022989"/>
    </source>
</evidence>
<dbReference type="Proteomes" id="UP000321721">
    <property type="component" value="Unassembled WGS sequence"/>
</dbReference>
<evidence type="ECO:0000313" key="10">
    <source>
        <dbReference type="Proteomes" id="UP000321721"/>
    </source>
</evidence>
<evidence type="ECO:0000256" key="1">
    <source>
        <dbReference type="ARBA" id="ARBA00004651"/>
    </source>
</evidence>
<dbReference type="GO" id="GO:0005886">
    <property type="term" value="C:plasma membrane"/>
    <property type="evidence" value="ECO:0007669"/>
    <property type="project" value="UniProtKB-SubCell"/>
</dbReference>
<dbReference type="InterPro" id="IPR000515">
    <property type="entry name" value="MetI-like"/>
</dbReference>
<evidence type="ECO:0000259" key="8">
    <source>
        <dbReference type="PROSITE" id="PS50928"/>
    </source>
</evidence>
<evidence type="ECO:0000256" key="7">
    <source>
        <dbReference type="RuleBase" id="RU363032"/>
    </source>
</evidence>
<dbReference type="RefSeq" id="WP_147099261.1">
    <property type="nucleotide sequence ID" value="NZ_VOOS01000002.1"/>
</dbReference>
<evidence type="ECO:0000256" key="6">
    <source>
        <dbReference type="ARBA" id="ARBA00023136"/>
    </source>
</evidence>
<dbReference type="PROSITE" id="PS50928">
    <property type="entry name" value="ABC_TM1"/>
    <property type="match status" value="1"/>
</dbReference>
<gene>
    <name evidence="9" type="ORF">FRY74_05065</name>
</gene>
<comment type="subcellular location">
    <subcellularLocation>
        <location evidence="1 7">Cell membrane</location>
        <topology evidence="1 7">Multi-pass membrane protein</topology>
    </subcellularLocation>
</comment>
<dbReference type="InterPro" id="IPR045621">
    <property type="entry name" value="BPD_transp_1_N"/>
</dbReference>
<dbReference type="Pfam" id="PF19300">
    <property type="entry name" value="BPD_transp_1_N"/>
    <property type="match status" value="1"/>
</dbReference>
<evidence type="ECO:0000256" key="3">
    <source>
        <dbReference type="ARBA" id="ARBA00022475"/>
    </source>
</evidence>
<dbReference type="Gene3D" id="1.10.3720.10">
    <property type="entry name" value="MetI-like"/>
    <property type="match status" value="1"/>
</dbReference>
<dbReference type="PANTHER" id="PTHR43163">
    <property type="entry name" value="DIPEPTIDE TRANSPORT SYSTEM PERMEASE PROTEIN DPPB-RELATED"/>
    <property type="match status" value="1"/>
</dbReference>
<evidence type="ECO:0000313" key="9">
    <source>
        <dbReference type="EMBL" id="TXB65942.1"/>
    </source>
</evidence>
<feature type="domain" description="ABC transmembrane type-1" evidence="8">
    <location>
        <begin position="132"/>
        <end position="348"/>
    </location>
</feature>
<feature type="transmembrane region" description="Helical" evidence="7">
    <location>
        <begin position="136"/>
        <end position="157"/>
    </location>
</feature>
<sequence>MLQFIIKRVLYGFLVLAGVITVVFLLFNVLPGDPARMLMGQRADEESLRVIQKDLGLDQPLSTQFMMYLNDLSPLSVHDKNTEHYLYLDPDKYDYSEIMNYGESSVLVFKTPYLRRSYQTKRKVSEILSDYLLETAVLATAAMLLATIIGIIFGIFAALKQNTWMDQSLLFSSILGMSVPSFYSAIIFSWLFGYLLSDYTGLNMTGSLFEYDDLGNGEILRLDNLILPAITLGLRPVSAIMQLTRSSMLDVLSQDYIRTARAKGLTFYTVVIKHALKNALNPVVTAISGMFASLLAGALFVEQIFAWKGIGWILYDALMKFDLPIIMGGVLLTATIFVVINILVDIVYGMLDPRVRVK</sequence>
<name>A0A5C6RX57_9FLAO</name>
<keyword evidence="4 7" id="KW-0812">Transmembrane</keyword>
<dbReference type="Pfam" id="PF00528">
    <property type="entry name" value="BPD_transp_1"/>
    <property type="match status" value="1"/>
</dbReference>
<evidence type="ECO:0000256" key="4">
    <source>
        <dbReference type="ARBA" id="ARBA00022692"/>
    </source>
</evidence>
<keyword evidence="5 7" id="KW-1133">Transmembrane helix</keyword>
<keyword evidence="10" id="KW-1185">Reference proteome</keyword>
<dbReference type="SUPFAM" id="SSF161098">
    <property type="entry name" value="MetI-like"/>
    <property type="match status" value="1"/>
</dbReference>
<dbReference type="EMBL" id="VOOS01000002">
    <property type="protein sequence ID" value="TXB65942.1"/>
    <property type="molecule type" value="Genomic_DNA"/>
</dbReference>
<dbReference type="GO" id="GO:0071916">
    <property type="term" value="F:dipeptide transmembrane transporter activity"/>
    <property type="evidence" value="ECO:0007669"/>
    <property type="project" value="TreeGrafter"/>
</dbReference>
<reference evidence="9 10" key="1">
    <citation type="submission" date="2019-08" db="EMBL/GenBank/DDBJ databases">
        <title>Genome of Vicingus serpentipes NCIMB 15042.</title>
        <authorList>
            <person name="Bowman J.P."/>
        </authorList>
    </citation>
    <scope>NUCLEOTIDE SEQUENCE [LARGE SCALE GENOMIC DNA]</scope>
    <source>
        <strain evidence="9 10">NCIMB 15042</strain>
    </source>
</reference>
<feature type="transmembrane region" description="Helical" evidence="7">
    <location>
        <begin position="283"/>
        <end position="305"/>
    </location>
</feature>
<dbReference type="CDD" id="cd06261">
    <property type="entry name" value="TM_PBP2"/>
    <property type="match status" value="1"/>
</dbReference>
<accession>A0A5C6RX57</accession>
<protein>
    <submittedName>
        <fullName evidence="9">ABC transporter permease</fullName>
    </submittedName>
</protein>
<organism evidence="9 10">
    <name type="scientific">Vicingus serpentipes</name>
    <dbReference type="NCBI Taxonomy" id="1926625"/>
    <lineage>
        <taxon>Bacteria</taxon>
        <taxon>Pseudomonadati</taxon>
        <taxon>Bacteroidota</taxon>
        <taxon>Flavobacteriia</taxon>
        <taxon>Flavobacteriales</taxon>
        <taxon>Vicingaceae</taxon>
        <taxon>Vicingus</taxon>
    </lineage>
</organism>
<proteinExistence type="inferred from homology"/>
<keyword evidence="6 7" id="KW-0472">Membrane</keyword>
<comment type="similarity">
    <text evidence="7">Belongs to the binding-protein-dependent transport system permease family.</text>
</comment>
<dbReference type="OrthoDB" id="24153at2"/>
<feature type="transmembrane region" description="Helical" evidence="7">
    <location>
        <begin position="325"/>
        <end position="348"/>
    </location>
</feature>
<dbReference type="InterPro" id="IPR035906">
    <property type="entry name" value="MetI-like_sf"/>
</dbReference>
<dbReference type="PANTHER" id="PTHR43163:SF6">
    <property type="entry name" value="DIPEPTIDE TRANSPORT SYSTEM PERMEASE PROTEIN DPPB-RELATED"/>
    <property type="match status" value="1"/>
</dbReference>
<keyword evidence="3" id="KW-1003">Cell membrane</keyword>
<feature type="transmembrane region" description="Helical" evidence="7">
    <location>
        <begin position="9"/>
        <end position="30"/>
    </location>
</feature>
<dbReference type="AlphaFoldDB" id="A0A5C6RX57"/>
<keyword evidence="2 7" id="KW-0813">Transport</keyword>
<feature type="transmembrane region" description="Helical" evidence="7">
    <location>
        <begin position="169"/>
        <end position="192"/>
    </location>
</feature>
<evidence type="ECO:0000256" key="2">
    <source>
        <dbReference type="ARBA" id="ARBA00022448"/>
    </source>
</evidence>
<comment type="caution">
    <text evidence="9">The sequence shown here is derived from an EMBL/GenBank/DDBJ whole genome shotgun (WGS) entry which is preliminary data.</text>
</comment>